<evidence type="ECO:0000256" key="4">
    <source>
        <dbReference type="ARBA" id="ARBA00023128"/>
    </source>
</evidence>
<dbReference type="GO" id="GO:0005840">
    <property type="term" value="C:ribosome"/>
    <property type="evidence" value="ECO:0007669"/>
    <property type="project" value="UniProtKB-KW"/>
</dbReference>
<dbReference type="SMART" id="SM00916">
    <property type="entry name" value="L51_S25_CI-B8"/>
    <property type="match status" value="1"/>
</dbReference>
<accession>H2ZEG9</accession>
<dbReference type="GO" id="GO:1990904">
    <property type="term" value="C:ribonucleoprotein complex"/>
    <property type="evidence" value="ECO:0007669"/>
    <property type="project" value="UniProtKB-KW"/>
</dbReference>
<evidence type="ECO:0000256" key="2">
    <source>
        <dbReference type="ARBA" id="ARBA00008046"/>
    </source>
</evidence>
<evidence type="ECO:0000313" key="10">
    <source>
        <dbReference type="Proteomes" id="UP000007875"/>
    </source>
</evidence>
<dbReference type="OMA" id="QCICELY"/>
<dbReference type="GO" id="GO:0003735">
    <property type="term" value="F:structural constituent of ribosome"/>
    <property type="evidence" value="ECO:0007669"/>
    <property type="project" value="InterPro"/>
</dbReference>
<dbReference type="Ensembl" id="ENSCSAVT00000016165.1">
    <property type="protein sequence ID" value="ENSCSAVP00000015985.1"/>
    <property type="gene ID" value="ENSCSAVG00000009410.1"/>
</dbReference>
<dbReference type="HOGENOM" id="CLU_1467700_0_0_1"/>
<dbReference type="PANTHER" id="PTHR13274">
    <property type="entry name" value="MITOCHONDRIAL RIBOSOMAL PROTEIN S25"/>
    <property type="match status" value="1"/>
</dbReference>
<proteinExistence type="inferred from homology"/>
<protein>
    <recommendedName>
        <fullName evidence="6">Small ribosomal subunit protein mS25</fullName>
    </recommendedName>
    <alternativeName>
        <fullName evidence="7">28S ribosomal protein S25, mitochondrial</fullName>
    </alternativeName>
</protein>
<evidence type="ECO:0000256" key="5">
    <source>
        <dbReference type="ARBA" id="ARBA00023274"/>
    </source>
</evidence>
<dbReference type="STRING" id="51511.ENSCSAVP00000015985"/>
<dbReference type="AlphaFoldDB" id="H2ZEG9"/>
<evidence type="ECO:0000256" key="6">
    <source>
        <dbReference type="ARBA" id="ARBA00035139"/>
    </source>
</evidence>
<dbReference type="eggNOG" id="KOG4079">
    <property type="taxonomic scope" value="Eukaryota"/>
</dbReference>
<evidence type="ECO:0000256" key="3">
    <source>
        <dbReference type="ARBA" id="ARBA00022980"/>
    </source>
</evidence>
<organism evidence="9 10">
    <name type="scientific">Ciona savignyi</name>
    <name type="common">Pacific transparent sea squirt</name>
    <dbReference type="NCBI Taxonomy" id="51511"/>
    <lineage>
        <taxon>Eukaryota</taxon>
        <taxon>Metazoa</taxon>
        <taxon>Chordata</taxon>
        <taxon>Tunicata</taxon>
        <taxon>Ascidiacea</taxon>
        <taxon>Phlebobranchia</taxon>
        <taxon>Cionidae</taxon>
        <taxon>Ciona</taxon>
    </lineage>
</organism>
<evidence type="ECO:0000313" key="9">
    <source>
        <dbReference type="Ensembl" id="ENSCSAVP00000015985.1"/>
    </source>
</evidence>
<dbReference type="PANTHER" id="PTHR13274:SF2">
    <property type="entry name" value="SMALL RIBOSOMAL SUBUNIT PROTEIN MS25"/>
    <property type="match status" value="1"/>
</dbReference>
<keyword evidence="10" id="KW-1185">Reference proteome</keyword>
<keyword evidence="3" id="KW-0689">Ribosomal protein</keyword>
<evidence type="ECO:0000259" key="8">
    <source>
        <dbReference type="SMART" id="SM00916"/>
    </source>
</evidence>
<comment type="subcellular location">
    <subcellularLocation>
        <location evidence="1">Mitochondrion</location>
    </subcellularLocation>
</comment>
<dbReference type="FunCoup" id="H2ZEG9">
    <property type="interactions" value="301"/>
</dbReference>
<reference evidence="10" key="1">
    <citation type="submission" date="2003-08" db="EMBL/GenBank/DDBJ databases">
        <authorList>
            <person name="Birren B."/>
            <person name="Nusbaum C."/>
            <person name="Abebe A."/>
            <person name="Abouelleil A."/>
            <person name="Adekoya E."/>
            <person name="Ait-zahra M."/>
            <person name="Allen N."/>
            <person name="Allen T."/>
            <person name="An P."/>
            <person name="Anderson M."/>
            <person name="Anderson S."/>
            <person name="Arachchi H."/>
            <person name="Armbruster J."/>
            <person name="Bachantsang P."/>
            <person name="Baldwin J."/>
            <person name="Barry A."/>
            <person name="Bayul T."/>
            <person name="Blitshsteyn B."/>
            <person name="Bloom T."/>
            <person name="Blye J."/>
            <person name="Boguslavskiy L."/>
            <person name="Borowsky M."/>
            <person name="Boukhgalter B."/>
            <person name="Brunache A."/>
            <person name="Butler J."/>
            <person name="Calixte N."/>
            <person name="Calvo S."/>
            <person name="Camarata J."/>
            <person name="Campo K."/>
            <person name="Chang J."/>
            <person name="Cheshatsang Y."/>
            <person name="Citroen M."/>
            <person name="Collymore A."/>
            <person name="Considine T."/>
            <person name="Cook A."/>
            <person name="Cooke P."/>
            <person name="Corum B."/>
            <person name="Cuomo C."/>
            <person name="David R."/>
            <person name="Dawoe T."/>
            <person name="Degray S."/>
            <person name="Dodge S."/>
            <person name="Dooley K."/>
            <person name="Dorje P."/>
            <person name="Dorjee K."/>
            <person name="Dorris L."/>
            <person name="Duffey N."/>
            <person name="Dupes A."/>
            <person name="Elkins T."/>
            <person name="Engels R."/>
            <person name="Erickson J."/>
            <person name="Farina A."/>
            <person name="Faro S."/>
            <person name="Ferreira P."/>
            <person name="Fischer H."/>
            <person name="Fitzgerald M."/>
            <person name="Foley K."/>
            <person name="Gage D."/>
            <person name="Galagan J."/>
            <person name="Gearin G."/>
            <person name="Gnerre S."/>
            <person name="Gnirke A."/>
            <person name="Goyette A."/>
            <person name="Graham J."/>
            <person name="Grandbois E."/>
            <person name="Gyaltsen K."/>
            <person name="Hafez N."/>
            <person name="Hagopian D."/>
            <person name="Hagos B."/>
            <person name="Hall J."/>
            <person name="Hatcher B."/>
            <person name="Heller A."/>
            <person name="Higgins H."/>
            <person name="Honan T."/>
            <person name="Horn A."/>
            <person name="Houde N."/>
            <person name="Hughes L."/>
            <person name="Hulme W."/>
            <person name="Husby E."/>
            <person name="Iliev I."/>
            <person name="Jaffe D."/>
            <person name="Jones C."/>
            <person name="Kamal M."/>
            <person name="Kamat A."/>
            <person name="Kamvysselis M."/>
            <person name="Karlsson E."/>
            <person name="Kells C."/>
            <person name="Kieu A."/>
            <person name="Kisner P."/>
            <person name="Kodira C."/>
            <person name="Kulbokas E."/>
            <person name="Labutti K."/>
            <person name="Lama D."/>
            <person name="Landers T."/>
            <person name="Leger J."/>
            <person name="Levine S."/>
            <person name="Lewis D."/>
            <person name="Lewis T."/>
            <person name="Lindblad-toh K."/>
            <person name="Liu X."/>
            <person name="Lokyitsang T."/>
            <person name="Lokyitsang Y."/>
            <person name="Lucien O."/>
            <person name="Lui A."/>
            <person name="Ma L.J."/>
            <person name="Mabbitt R."/>
            <person name="Macdonald J."/>
            <person name="Maclean C."/>
            <person name="Major J."/>
            <person name="Manning J."/>
            <person name="Marabella R."/>
            <person name="Maru K."/>
            <person name="Matthews C."/>
            <person name="Mauceli E."/>
            <person name="Mccarthy M."/>
            <person name="Mcdonough S."/>
            <person name="Mcghee T."/>
            <person name="Meldrim J."/>
            <person name="Meneus L."/>
            <person name="Mesirov J."/>
            <person name="Mihalev A."/>
            <person name="Mihova T."/>
            <person name="Mikkelsen T."/>
            <person name="Mlenga V."/>
            <person name="Moru K."/>
            <person name="Mozes J."/>
            <person name="Mulrain L."/>
            <person name="Munson G."/>
            <person name="Naylor J."/>
            <person name="Newes C."/>
            <person name="Nguyen C."/>
            <person name="Nguyen N."/>
            <person name="Nguyen T."/>
            <person name="Nicol R."/>
            <person name="Nielsen C."/>
            <person name="Nizzari M."/>
            <person name="Norbu C."/>
            <person name="Norbu N."/>
            <person name="O'donnell P."/>
            <person name="Okoawo O."/>
            <person name="O'leary S."/>
            <person name="Omotosho B."/>
            <person name="O'neill K."/>
            <person name="Osman S."/>
            <person name="Parker S."/>
            <person name="Perrin D."/>
            <person name="Phunkhang P."/>
            <person name="Piqani B."/>
            <person name="Purcell S."/>
            <person name="Rachupka T."/>
            <person name="Ramasamy U."/>
            <person name="Rameau R."/>
            <person name="Ray V."/>
            <person name="Raymond C."/>
            <person name="Retta R."/>
            <person name="Richardson S."/>
            <person name="Rise C."/>
            <person name="Rodriguez J."/>
            <person name="Rogers J."/>
            <person name="Rogov P."/>
            <person name="Rutman M."/>
            <person name="Schupbach R."/>
            <person name="Seaman C."/>
            <person name="Settipalli S."/>
            <person name="Sharpe T."/>
            <person name="Sheridan J."/>
            <person name="Sherpa N."/>
            <person name="Shi J."/>
            <person name="Smirnov S."/>
            <person name="Smith C."/>
            <person name="Sougnez C."/>
            <person name="Spencer B."/>
            <person name="Stalker J."/>
            <person name="Stange-thomann N."/>
            <person name="Stavropoulos S."/>
            <person name="Stetson K."/>
            <person name="Stone C."/>
            <person name="Stone S."/>
            <person name="Stubbs M."/>
            <person name="Talamas J."/>
            <person name="Tchuinga P."/>
            <person name="Tenzing P."/>
            <person name="Tesfaye S."/>
            <person name="Theodore J."/>
            <person name="Thoulutsang Y."/>
            <person name="Topham K."/>
            <person name="Towey S."/>
            <person name="Tsamla T."/>
            <person name="Tsomo N."/>
            <person name="Vallee D."/>
            <person name="Vassiliev H."/>
            <person name="Venkataraman V."/>
            <person name="Vinson J."/>
            <person name="Vo A."/>
            <person name="Wade C."/>
            <person name="Wang S."/>
            <person name="Wangchuk T."/>
            <person name="Wangdi T."/>
            <person name="Whittaker C."/>
            <person name="Wilkinson J."/>
            <person name="Wu Y."/>
            <person name="Wyman D."/>
            <person name="Yadav S."/>
            <person name="Yang S."/>
            <person name="Yang X."/>
            <person name="Yeager S."/>
            <person name="Yee E."/>
            <person name="Young G."/>
            <person name="Zainoun J."/>
            <person name="Zembeck L."/>
            <person name="Zimmer A."/>
            <person name="Zody M."/>
            <person name="Lander E."/>
        </authorList>
    </citation>
    <scope>NUCLEOTIDE SEQUENCE [LARGE SCALE GENOMIC DNA]</scope>
</reference>
<keyword evidence="4" id="KW-0496">Mitochondrion</keyword>
<dbReference type="SUPFAM" id="SSF52833">
    <property type="entry name" value="Thioredoxin-like"/>
    <property type="match status" value="1"/>
</dbReference>
<name>H2ZEG9_CIOSA</name>
<feature type="domain" description="Ribosomal protein/NADH dehydrogenase" evidence="8">
    <location>
        <begin position="64"/>
        <end position="137"/>
    </location>
</feature>
<evidence type="ECO:0000256" key="7">
    <source>
        <dbReference type="ARBA" id="ARBA00035369"/>
    </source>
</evidence>
<dbReference type="InterPro" id="IPR007741">
    <property type="entry name" value="Ribosomal_mL43/mS25/NADH_DH"/>
</dbReference>
<dbReference type="Proteomes" id="UP000007875">
    <property type="component" value="Unassembled WGS sequence"/>
</dbReference>
<reference evidence="9" key="3">
    <citation type="submission" date="2025-09" db="UniProtKB">
        <authorList>
            <consortium name="Ensembl"/>
        </authorList>
    </citation>
    <scope>IDENTIFICATION</scope>
</reference>
<keyword evidence="5" id="KW-0687">Ribonucleoprotein</keyword>
<dbReference type="GO" id="GO:0005739">
    <property type="term" value="C:mitochondrion"/>
    <property type="evidence" value="ECO:0007669"/>
    <property type="project" value="UniProtKB-SubCell"/>
</dbReference>
<dbReference type="GeneTree" id="ENSGT00640000091558"/>
<dbReference type="InterPro" id="IPR036249">
    <property type="entry name" value="Thioredoxin-like_sf"/>
</dbReference>
<dbReference type="InterPro" id="IPR040049">
    <property type="entry name" value="Ribosomal_mS25/mL61"/>
</dbReference>
<dbReference type="Gene3D" id="3.40.30.10">
    <property type="entry name" value="Glutaredoxin"/>
    <property type="match status" value="1"/>
</dbReference>
<reference evidence="9" key="2">
    <citation type="submission" date="2025-08" db="UniProtKB">
        <authorList>
            <consortium name="Ensembl"/>
        </authorList>
    </citation>
    <scope>IDENTIFICATION</scope>
</reference>
<evidence type="ECO:0000256" key="1">
    <source>
        <dbReference type="ARBA" id="ARBA00004173"/>
    </source>
</evidence>
<comment type="similarity">
    <text evidence="2">Belongs to the mitochondrion-specific ribosomal protein mS25 family.</text>
</comment>
<dbReference type="InParanoid" id="H2ZEG9"/>
<sequence length="208" mass="23995">MVLLTQRLLRVQQFKKLIADKQSPMKGLMSGKYPITKTKQYLNQGIVLRDSVRIMSINYGNYENNYEAHSGVRKIVELNLSQFQHMNPNVQVLVIKDLTPTPFFTFFLENGERFYIDAEGQDQVEILSRIQKVIGKPRELIQRETSAAEPNPANFGPGFKAKCICKIQGQVPCSFTSDVWPMQERRELKKHLNPNPKKYVFGLDDEET</sequence>